<dbReference type="Gene3D" id="3.40.50.970">
    <property type="match status" value="1"/>
</dbReference>
<dbReference type="SUPFAM" id="SSF52518">
    <property type="entry name" value="Thiamin diphosphate-binding fold (THDP-binding)"/>
    <property type="match status" value="1"/>
</dbReference>
<evidence type="ECO:0000256" key="1">
    <source>
        <dbReference type="ARBA" id="ARBA00011595"/>
    </source>
</evidence>
<dbReference type="InterPro" id="IPR002880">
    <property type="entry name" value="Pyrv_Fd/Flavodoxin_OxRdtase_N"/>
</dbReference>
<evidence type="ECO:0000313" key="5">
    <source>
        <dbReference type="EMBL" id="QEE14986.1"/>
    </source>
</evidence>
<dbReference type="InterPro" id="IPR029061">
    <property type="entry name" value="THDP-binding"/>
</dbReference>
<proteinExistence type="predicted"/>
<evidence type="ECO:0000256" key="2">
    <source>
        <dbReference type="ARBA" id="ARBA00023002"/>
    </source>
</evidence>
<dbReference type="EMBL" id="CP042905">
    <property type="protein sequence ID" value="QEE14986.1"/>
    <property type="molecule type" value="Genomic_DNA"/>
</dbReference>
<dbReference type="RefSeq" id="WP_147661916.1">
    <property type="nucleotide sequence ID" value="NZ_CP042905.2"/>
</dbReference>
<dbReference type="SUPFAM" id="SSF52922">
    <property type="entry name" value="TK C-terminal domain-like"/>
    <property type="match status" value="1"/>
</dbReference>
<gene>
    <name evidence="5" type="ORF">DSAG12_00809</name>
</gene>
<feature type="domain" description="Pyruvate flavodoxin/ferredoxin oxidoreductase pyrimidine binding" evidence="3">
    <location>
        <begin position="31"/>
        <end position="232"/>
    </location>
</feature>
<dbReference type="GO" id="GO:0006979">
    <property type="term" value="P:response to oxidative stress"/>
    <property type="evidence" value="ECO:0007669"/>
    <property type="project" value="TreeGrafter"/>
</dbReference>
<dbReference type="GO" id="GO:0019164">
    <property type="term" value="F:pyruvate synthase activity"/>
    <property type="evidence" value="ECO:0007669"/>
    <property type="project" value="UniProtKB-EC"/>
</dbReference>
<evidence type="ECO:0000313" key="6">
    <source>
        <dbReference type="Proteomes" id="UP000321408"/>
    </source>
</evidence>
<keyword evidence="2" id="KW-0560">Oxidoreductase</keyword>
<dbReference type="InterPro" id="IPR050722">
    <property type="entry name" value="Pyruvate:ferred/Flavod_OxRd"/>
</dbReference>
<dbReference type="GeneID" id="41328808"/>
<protein>
    <submittedName>
        <fullName evidence="5">Uncharacterized protein</fullName>
    </submittedName>
</protein>
<reference evidence="5 6" key="1">
    <citation type="journal article" date="2020" name="Nature">
        <title>Isolation of an archaeon at the prokaryote-eukaryote interface.</title>
        <authorList>
            <person name="Imachi H."/>
            <person name="Nobu M.K."/>
            <person name="Nakahara N."/>
            <person name="Morono Y."/>
            <person name="Ogawara M."/>
            <person name="Takaki Y."/>
            <person name="Takano Y."/>
            <person name="Uematsu K."/>
            <person name="Ikuta T."/>
            <person name="Ito M."/>
            <person name="Matsui Y."/>
            <person name="Miyazaki M."/>
            <person name="Murata K."/>
            <person name="Saito Y."/>
            <person name="Sakai S."/>
            <person name="Song C."/>
            <person name="Tasumi E."/>
            <person name="Yamanaka Y."/>
            <person name="Yamaguchi T."/>
            <person name="Kamagata Y."/>
            <person name="Tamaki H."/>
            <person name="Takai K."/>
        </authorList>
    </citation>
    <scope>NUCLEOTIDE SEQUENCE [LARGE SCALE GENOMIC DNA]</scope>
    <source>
        <strain evidence="5 6">MK-D1</strain>
    </source>
</reference>
<dbReference type="Proteomes" id="UP000321408">
    <property type="component" value="Chromosome"/>
</dbReference>
<feature type="domain" description="Pyruvate:ferredoxin oxidoreductase core" evidence="4">
    <location>
        <begin position="275"/>
        <end position="373"/>
    </location>
</feature>
<reference evidence="5 6" key="2">
    <citation type="journal article" date="2024" name="Int. J. Syst. Evol. Microbiol.">
        <title>Promethearchaeum syntrophicum gen. nov., sp. nov., an anaerobic, obligately syntrophic archaeon, the first isolate of the lineage 'Asgard' archaea, and proposal of the new archaeal phylum Promethearchaeota phyl. nov. and kingdom Promethearchaeati regn. nov.</title>
        <authorList>
            <person name="Imachi H."/>
            <person name="Nobu M.K."/>
            <person name="Kato S."/>
            <person name="Takaki Y."/>
            <person name="Miyazaki M."/>
            <person name="Miyata M."/>
            <person name="Ogawara M."/>
            <person name="Saito Y."/>
            <person name="Sakai S."/>
            <person name="Tahara Y.O."/>
            <person name="Takano Y."/>
            <person name="Tasumi E."/>
            <person name="Uematsu K."/>
            <person name="Yoshimura T."/>
            <person name="Itoh T."/>
            <person name="Ohkuma M."/>
            <person name="Takai K."/>
        </authorList>
    </citation>
    <scope>NUCLEOTIDE SEQUENCE [LARGE SCALE GENOMIC DNA]</scope>
    <source>
        <strain evidence="5 6">MK-D1</strain>
    </source>
</reference>
<dbReference type="AlphaFoldDB" id="A0A5B9D8N6"/>
<dbReference type="PANTHER" id="PTHR32154:SF0">
    <property type="entry name" value="PYRUVATE-FLAVODOXIN OXIDOREDUCTASE-RELATED"/>
    <property type="match status" value="1"/>
</dbReference>
<keyword evidence="6" id="KW-1185">Reference proteome</keyword>
<comment type="subunit">
    <text evidence="1">Heterotetramer of one alpha, one beta, one delta and one gamma chain.</text>
</comment>
<dbReference type="OrthoDB" id="372068at2157"/>
<dbReference type="KEGG" id="psyt:DSAG12_00809"/>
<organism evidence="5 6">
    <name type="scientific">Promethearchaeum syntrophicum</name>
    <dbReference type="NCBI Taxonomy" id="2594042"/>
    <lineage>
        <taxon>Archaea</taxon>
        <taxon>Promethearchaeati</taxon>
        <taxon>Promethearchaeota</taxon>
        <taxon>Promethearchaeia</taxon>
        <taxon>Promethearchaeales</taxon>
        <taxon>Promethearchaeaceae</taxon>
        <taxon>Promethearchaeum</taxon>
    </lineage>
</organism>
<evidence type="ECO:0000259" key="3">
    <source>
        <dbReference type="Pfam" id="PF01855"/>
    </source>
</evidence>
<dbReference type="Gene3D" id="3.40.50.920">
    <property type="match status" value="1"/>
</dbReference>
<dbReference type="InterPro" id="IPR009014">
    <property type="entry name" value="Transketo_C/PFOR_II"/>
</dbReference>
<dbReference type="Pfam" id="PF17147">
    <property type="entry name" value="PFOR_II"/>
    <property type="match status" value="1"/>
</dbReference>
<accession>A0A5B9D8N6</accession>
<name>A0A5B9D8N6_9ARCH</name>
<dbReference type="PANTHER" id="PTHR32154">
    <property type="entry name" value="PYRUVATE-FLAVODOXIN OXIDOREDUCTASE-RELATED"/>
    <property type="match status" value="1"/>
</dbReference>
<dbReference type="InterPro" id="IPR033412">
    <property type="entry name" value="PFOR_II"/>
</dbReference>
<sequence length="408" mass="45333">MSVQPMNPFFKEIKEPVELTMTGNYAVAGGVSQTDPDVICAFPITPQTQSVEGLSDVVNHGKLKAAFVNVESELAACAFSTAACAAGARTFIATASQGLLLMAECLPMAPGWRVPLTMMISARAFNSPNLSIWNSWEFTLLSGMGWNTIVSENVQETYDASIIASKISEDSLFPTQFVHDGFIISHSAQKFFAVPDEDVLKYTPKKPRHHINTEKTGTWGGIVTPDYFGEGRLALELEKNKVLPIIDNAFKEFEKMTGRSYHSIETYNLECSSKTVFLTMGSMCGNILTWMEHNKDVGLIKLRTWRPFPAEKLRKIIEENKIEKIIILEKDDDLSGILPPVGQSVASALFGLNVVLRSLIVGLGGRDVTKDEIEYAAKKMKPITDNRGKLYDYLGVRQSKDKMWEVRF</sequence>
<dbReference type="CDD" id="cd07034">
    <property type="entry name" value="TPP_PYR_PFOR_IOR-alpha_like"/>
    <property type="match status" value="1"/>
</dbReference>
<dbReference type="Pfam" id="PF01855">
    <property type="entry name" value="POR_N"/>
    <property type="match status" value="1"/>
</dbReference>
<evidence type="ECO:0000259" key="4">
    <source>
        <dbReference type="Pfam" id="PF17147"/>
    </source>
</evidence>